<proteinExistence type="predicted"/>
<accession>A0AC58SMN2</accession>
<reference evidence="2" key="2">
    <citation type="submission" date="2025-08" db="UniProtKB">
        <authorList>
            <consortium name="RefSeq"/>
        </authorList>
    </citation>
    <scope>IDENTIFICATION</scope>
    <source>
        <tissue evidence="2">Leaf</tissue>
    </source>
</reference>
<evidence type="ECO:0000313" key="2">
    <source>
        <dbReference type="RefSeq" id="XP_075086208.1"/>
    </source>
</evidence>
<dbReference type="Proteomes" id="UP000790787">
    <property type="component" value="Chromosome 14"/>
</dbReference>
<name>A0AC58SMN2_TOBAC</name>
<evidence type="ECO:0000313" key="1">
    <source>
        <dbReference type="Proteomes" id="UP000790787"/>
    </source>
</evidence>
<keyword evidence="1" id="KW-1185">Reference proteome</keyword>
<protein>
    <submittedName>
        <fullName evidence="2">Uncharacterized protein LOC142168931</fullName>
    </submittedName>
</protein>
<dbReference type="RefSeq" id="XP_075086208.1">
    <property type="nucleotide sequence ID" value="XM_075230107.1"/>
</dbReference>
<sequence>MKFIDNEIPHEPQRFQRIYIYFAACKLGFRAGCRKIVRVDGCWLKDTMFRTQLLSVVGMDGNNNIFHVAYAIVEKESKDTGLDILKLDIDAPTWLNDKDHSEWSMSHFSSDAKCDTLLNNLSEVFNGIILDARDKPIMTLLEKLRYIRMARMLANREKIAAVEYVPRKSNYWSYKILGATVTDNWAVDLQNKSCSCRKWSLTGIPCKHVIAAIWAKKDNILDYVHDCYKVETYRRIYENSIFPMNGPQLWPKTSKVPPLPPKIVVESGGKNIEVVVMTKEHGLKQLEEDEIDAIVA</sequence>
<reference evidence="1" key="1">
    <citation type="journal article" date="2014" name="Nat. Commun.">
        <title>The tobacco genome sequence and its comparison with those of tomato and potato.</title>
        <authorList>
            <person name="Sierro N."/>
            <person name="Battey J.N."/>
            <person name="Ouadi S."/>
            <person name="Bakaher N."/>
            <person name="Bovet L."/>
            <person name="Willig A."/>
            <person name="Goepfert S."/>
            <person name="Peitsch M.C."/>
            <person name="Ivanov N.V."/>
        </authorList>
    </citation>
    <scope>NUCLEOTIDE SEQUENCE [LARGE SCALE GENOMIC DNA]</scope>
</reference>
<organism evidence="1 2">
    <name type="scientific">Nicotiana tabacum</name>
    <name type="common">Common tobacco</name>
    <dbReference type="NCBI Taxonomy" id="4097"/>
    <lineage>
        <taxon>Eukaryota</taxon>
        <taxon>Viridiplantae</taxon>
        <taxon>Streptophyta</taxon>
        <taxon>Embryophyta</taxon>
        <taxon>Tracheophyta</taxon>
        <taxon>Spermatophyta</taxon>
        <taxon>Magnoliopsida</taxon>
        <taxon>eudicotyledons</taxon>
        <taxon>Gunneridae</taxon>
        <taxon>Pentapetalae</taxon>
        <taxon>asterids</taxon>
        <taxon>lamiids</taxon>
        <taxon>Solanales</taxon>
        <taxon>Solanaceae</taxon>
        <taxon>Nicotianoideae</taxon>
        <taxon>Nicotianeae</taxon>
        <taxon>Nicotiana</taxon>
    </lineage>
</organism>
<gene>
    <name evidence="2" type="primary">LOC142168931</name>
</gene>